<reference evidence="3" key="1">
    <citation type="submission" date="2016-04" db="EMBL/GenBank/DDBJ databases">
        <authorList>
            <person name="Strapagiel D."/>
            <person name="Borowka P."/>
            <person name="Marciniak B."/>
            <person name="Bakula Z."/>
            <person name="Van Ingen J."/>
            <person name="Safianowska A."/>
            <person name="Dziadek J."/>
            <person name="Jagielski T."/>
        </authorList>
    </citation>
    <scope>NUCLEOTIDE SEQUENCE [LARGE SCALE GENOMIC DNA]</scope>
    <source>
        <strain evidence="3">1010001458</strain>
    </source>
</reference>
<dbReference type="Proteomes" id="UP000077342">
    <property type="component" value="Unassembled WGS sequence"/>
</dbReference>
<keyword evidence="1" id="KW-0472">Membrane</keyword>
<evidence type="ECO:0000313" key="3">
    <source>
        <dbReference type="Proteomes" id="UP000077342"/>
    </source>
</evidence>
<dbReference type="AlphaFoldDB" id="A0A163ZB77"/>
<name>A0A163ZB77_9MYCO</name>
<comment type="caution">
    <text evidence="2">The sequence shown here is derived from an EMBL/GenBank/DDBJ whole genome shotgun (WGS) entry which is preliminary data.</text>
</comment>
<dbReference type="RefSeq" id="WP_075511305.1">
    <property type="nucleotide sequence ID" value="NZ_CP089224.1"/>
</dbReference>
<dbReference type="EMBL" id="LWCI01000116">
    <property type="protein sequence ID" value="KZS61356.1"/>
    <property type="molecule type" value="Genomic_DNA"/>
</dbReference>
<keyword evidence="3" id="KW-1185">Reference proteome</keyword>
<keyword evidence="1" id="KW-0812">Transmembrane</keyword>
<feature type="transmembrane region" description="Helical" evidence="1">
    <location>
        <begin position="30"/>
        <end position="48"/>
    </location>
</feature>
<keyword evidence="1" id="KW-1133">Transmembrane helix</keyword>
<evidence type="ECO:0000256" key="1">
    <source>
        <dbReference type="SAM" id="Phobius"/>
    </source>
</evidence>
<accession>A0A163ZB77</accession>
<protein>
    <submittedName>
        <fullName evidence="2">Uncharacterized protein</fullName>
    </submittedName>
</protein>
<evidence type="ECO:0000313" key="2">
    <source>
        <dbReference type="EMBL" id="KZS61356.1"/>
    </source>
</evidence>
<proteinExistence type="predicted"/>
<organism evidence="2 3">
    <name type="scientific">Mycobacterium ostraviense</name>
    <dbReference type="NCBI Taxonomy" id="2738409"/>
    <lineage>
        <taxon>Bacteria</taxon>
        <taxon>Bacillati</taxon>
        <taxon>Actinomycetota</taxon>
        <taxon>Actinomycetes</taxon>
        <taxon>Mycobacteriales</taxon>
        <taxon>Mycobacteriaceae</taxon>
        <taxon>Mycobacterium</taxon>
    </lineage>
</organism>
<gene>
    <name evidence="2" type="ORF">A4G28_25365</name>
</gene>
<sequence length="76" mass="7823">MTTAERLRSFAAPNNTDVLIAGVPWPRHKLFAVIAGFIALVVLGVLTTSAAASVLGATAVGIVVGLVLKVLMPAQR</sequence>
<feature type="transmembrane region" description="Helical" evidence="1">
    <location>
        <begin position="54"/>
        <end position="72"/>
    </location>
</feature>